<dbReference type="GO" id="GO:0006915">
    <property type="term" value="P:apoptotic process"/>
    <property type="evidence" value="ECO:0007669"/>
    <property type="project" value="UniProtKB-KW"/>
</dbReference>
<dbReference type="SUPFAM" id="SSF55424">
    <property type="entry name" value="FAD/NAD-linked reductases, dimerisation (C-terminal) domain"/>
    <property type="match status" value="1"/>
</dbReference>
<dbReference type="Gene3D" id="3.50.50.60">
    <property type="entry name" value="FAD/NAD(P)-binding domain"/>
    <property type="match status" value="2"/>
</dbReference>
<evidence type="ECO:0000256" key="10">
    <source>
        <dbReference type="ARBA" id="ARBA00023128"/>
    </source>
</evidence>
<dbReference type="Pfam" id="PF07992">
    <property type="entry name" value="Pyr_redox_2"/>
    <property type="match status" value="1"/>
</dbReference>
<evidence type="ECO:0000256" key="8">
    <source>
        <dbReference type="ARBA" id="ARBA00023002"/>
    </source>
</evidence>
<gene>
    <name evidence="15" type="primary">LOC108733139</name>
</gene>
<reference evidence="15" key="1">
    <citation type="submission" date="2025-08" db="UniProtKB">
        <authorList>
            <consortium name="RefSeq"/>
        </authorList>
    </citation>
    <scope>IDENTIFICATION</scope>
    <source>
        <tissue evidence="15">Entire body</tissue>
    </source>
</reference>
<feature type="domain" description="FAD/NAD(P)-binding" evidence="12">
    <location>
        <begin position="3"/>
        <end position="292"/>
    </location>
</feature>
<proteinExistence type="inferred from homology"/>
<evidence type="ECO:0000256" key="6">
    <source>
        <dbReference type="ARBA" id="ARBA00022827"/>
    </source>
</evidence>
<dbReference type="GO" id="GO:0071949">
    <property type="term" value="F:FAD binding"/>
    <property type="evidence" value="ECO:0007669"/>
    <property type="project" value="TreeGrafter"/>
</dbReference>
<evidence type="ECO:0000256" key="2">
    <source>
        <dbReference type="ARBA" id="ARBA00004173"/>
    </source>
</evidence>
<sequence>MRPPLSKEIWFNEEDEASKLVFKQWNGSERSLFYEPPDFYMNPQGLLNNENGGVSVARGWTVKSLDVENRTATLDDGYVIEYEKCLIATGARPKNLDIFTKAPTNIRERVTTYRDICDFEELREIAKEVKSLAVIGGGFLGSELACSLARFSKRNNAATITQIFREAGNLGKILPQYLSEWTTEKVKAEGVNVLANAEIVDVNLNEDDRLVLTLGNGKELVVDHAVVAIGVQPNTDLAQSADLEVDPEQGGYLVNTELQARTNLYIAGDCACFYDPRLGRRRVEHHDHAVVTGRLAGENMTGAAKPYVHQSMLWSDLGPDVGFEAIGVVDSSLPTVGVFAKCTTKDTPQAVVENTGEGDRSLTEQNAAECPPSILNSDEQQEDNYGKGVVFYLRDGVIVGIVLWNVFNRMQVARQVLKEERKYDDLNEVAKLFNIHDD</sequence>
<dbReference type="PANTHER" id="PTHR43557">
    <property type="entry name" value="APOPTOSIS-INDUCING FACTOR 1"/>
    <property type="match status" value="1"/>
</dbReference>
<dbReference type="InterPro" id="IPR050446">
    <property type="entry name" value="FAD-oxidoreductase/Apoptosis"/>
</dbReference>
<dbReference type="PANTHER" id="PTHR43557:SF4">
    <property type="entry name" value="APOPTOSIS-INDUCING FACTOR 1, MITOCHONDRIAL"/>
    <property type="match status" value="1"/>
</dbReference>
<keyword evidence="6" id="KW-0274">FAD</keyword>
<evidence type="ECO:0000313" key="15">
    <source>
        <dbReference type="RefSeq" id="XP_018319702.1"/>
    </source>
</evidence>
<evidence type="ECO:0000313" key="14">
    <source>
        <dbReference type="Proteomes" id="UP000192223"/>
    </source>
</evidence>
<evidence type="ECO:0000259" key="13">
    <source>
        <dbReference type="Pfam" id="PF14721"/>
    </source>
</evidence>
<evidence type="ECO:0000256" key="9">
    <source>
        <dbReference type="ARBA" id="ARBA00023027"/>
    </source>
</evidence>
<evidence type="ECO:0000256" key="1">
    <source>
        <dbReference type="ARBA" id="ARBA00001974"/>
    </source>
</evidence>
<comment type="catalytic activity">
    <reaction evidence="11">
        <text>A + NADH + H(+) = AH2 + NAD(+)</text>
        <dbReference type="Rhea" id="RHEA:11356"/>
        <dbReference type="ChEBI" id="CHEBI:13193"/>
        <dbReference type="ChEBI" id="CHEBI:15378"/>
        <dbReference type="ChEBI" id="CHEBI:17499"/>
        <dbReference type="ChEBI" id="CHEBI:57540"/>
        <dbReference type="ChEBI" id="CHEBI:57945"/>
    </reaction>
</comment>
<comment type="subcellular location">
    <subcellularLocation>
        <location evidence="2">Mitochondrion</location>
    </subcellularLocation>
</comment>
<dbReference type="SMART" id="SM01353">
    <property type="entry name" value="AIF_C"/>
    <property type="match status" value="1"/>
</dbReference>
<evidence type="ECO:0000256" key="3">
    <source>
        <dbReference type="ARBA" id="ARBA00006442"/>
    </source>
</evidence>
<dbReference type="GO" id="GO:0016174">
    <property type="term" value="F:NAD(P)H oxidase H2O2-forming activity"/>
    <property type="evidence" value="ECO:0007669"/>
    <property type="project" value="TreeGrafter"/>
</dbReference>
<comment type="similarity">
    <text evidence="3">Belongs to the FAD-dependent oxidoreductase family.</text>
</comment>
<dbReference type="GO" id="GO:0005739">
    <property type="term" value="C:mitochondrion"/>
    <property type="evidence" value="ECO:0007669"/>
    <property type="project" value="UniProtKB-SubCell"/>
</dbReference>
<dbReference type="GO" id="GO:0033108">
    <property type="term" value="P:mitochondrial respiratory chain complex assembly"/>
    <property type="evidence" value="ECO:0007669"/>
    <property type="project" value="TreeGrafter"/>
</dbReference>
<dbReference type="OrthoDB" id="6029at2759"/>
<dbReference type="GO" id="GO:0046983">
    <property type="term" value="F:protein dimerization activity"/>
    <property type="evidence" value="ECO:0007669"/>
    <property type="project" value="InterPro"/>
</dbReference>
<keyword evidence="10" id="KW-0496">Mitochondrion</keyword>
<evidence type="ECO:0000256" key="4">
    <source>
        <dbReference type="ARBA" id="ARBA00022630"/>
    </source>
</evidence>
<keyword evidence="4" id="KW-0285">Flavoprotein</keyword>
<dbReference type="CTD" id="33390"/>
<evidence type="ECO:0000256" key="11">
    <source>
        <dbReference type="ARBA" id="ARBA00047786"/>
    </source>
</evidence>
<dbReference type="FunCoup" id="A0A1W4WGV9">
    <property type="interactions" value="1295"/>
</dbReference>
<dbReference type="SUPFAM" id="SSF51905">
    <property type="entry name" value="FAD/NAD(P)-binding domain"/>
    <property type="match status" value="1"/>
</dbReference>
<dbReference type="STRING" id="224129.A0A1W4WGV9"/>
<dbReference type="Gene3D" id="3.30.390.30">
    <property type="match status" value="1"/>
</dbReference>
<protein>
    <submittedName>
        <fullName evidence="15">Apoptosis-inducing factor 1, mitochondrial</fullName>
    </submittedName>
</protein>
<name>A0A1W4WGV9_AGRPL</name>
<comment type="cofactor">
    <cofactor evidence="1">
        <name>FAD</name>
        <dbReference type="ChEBI" id="CHEBI:57692"/>
    </cofactor>
</comment>
<organism evidence="14 15">
    <name type="scientific">Agrilus planipennis</name>
    <name type="common">Emerald ash borer</name>
    <name type="synonym">Agrilus marcopoli</name>
    <dbReference type="NCBI Taxonomy" id="224129"/>
    <lineage>
        <taxon>Eukaryota</taxon>
        <taxon>Metazoa</taxon>
        <taxon>Ecdysozoa</taxon>
        <taxon>Arthropoda</taxon>
        <taxon>Hexapoda</taxon>
        <taxon>Insecta</taxon>
        <taxon>Pterygota</taxon>
        <taxon>Neoptera</taxon>
        <taxon>Endopterygota</taxon>
        <taxon>Coleoptera</taxon>
        <taxon>Polyphaga</taxon>
        <taxon>Elateriformia</taxon>
        <taxon>Buprestoidea</taxon>
        <taxon>Buprestidae</taxon>
        <taxon>Agrilinae</taxon>
        <taxon>Agrilus</taxon>
    </lineage>
</organism>
<dbReference type="InterPro" id="IPR029324">
    <property type="entry name" value="AIF_C"/>
</dbReference>
<evidence type="ECO:0000259" key="12">
    <source>
        <dbReference type="Pfam" id="PF07992"/>
    </source>
</evidence>
<dbReference type="PRINTS" id="PR00411">
    <property type="entry name" value="PNDRDTASEI"/>
</dbReference>
<accession>A0A1W4WGV9</accession>
<keyword evidence="7" id="KW-0809">Transit peptide</keyword>
<dbReference type="InParanoid" id="A0A1W4WGV9"/>
<evidence type="ECO:0000256" key="7">
    <source>
        <dbReference type="ARBA" id="ARBA00022946"/>
    </source>
</evidence>
<evidence type="ECO:0000256" key="5">
    <source>
        <dbReference type="ARBA" id="ARBA00022703"/>
    </source>
</evidence>
<dbReference type="InterPro" id="IPR023753">
    <property type="entry name" value="FAD/NAD-binding_dom"/>
</dbReference>
<dbReference type="AlphaFoldDB" id="A0A1W4WGV9"/>
<keyword evidence="14" id="KW-1185">Reference proteome</keyword>
<dbReference type="InterPro" id="IPR016156">
    <property type="entry name" value="FAD/NAD-linked_Rdtase_dimer_sf"/>
</dbReference>
<dbReference type="RefSeq" id="XP_018319702.1">
    <property type="nucleotide sequence ID" value="XM_018464200.2"/>
</dbReference>
<dbReference type="Pfam" id="PF14721">
    <property type="entry name" value="AIF_C"/>
    <property type="match status" value="1"/>
</dbReference>
<dbReference type="KEGG" id="apln:108733139"/>
<keyword evidence="5" id="KW-0053">Apoptosis</keyword>
<dbReference type="PRINTS" id="PR00368">
    <property type="entry name" value="FADPNR"/>
</dbReference>
<keyword evidence="8" id="KW-0560">Oxidoreductase</keyword>
<feature type="domain" description="Mitochondrial apoptosis-inducing factor C-terminal" evidence="13">
    <location>
        <begin position="296"/>
        <end position="419"/>
    </location>
</feature>
<keyword evidence="9" id="KW-0520">NAD</keyword>
<dbReference type="GeneID" id="108733139"/>
<dbReference type="InterPro" id="IPR036188">
    <property type="entry name" value="FAD/NAD-bd_sf"/>
</dbReference>
<dbReference type="Proteomes" id="UP000192223">
    <property type="component" value="Unplaced"/>
</dbReference>